<dbReference type="InterPro" id="IPR057475">
    <property type="entry name" value="CUT_C"/>
</dbReference>
<dbReference type="PROSITE" id="PS51670">
    <property type="entry name" value="SHKT"/>
    <property type="match status" value="1"/>
</dbReference>
<sequence>MYVSNQSRQTKSPEIGVSVVEIVDEFGCSNWPDILPQIKYHGDLKATLEVQAFALEYDNTEVNFSCQITLLLKNNGRCRRPQYVGDSCRTHRECGLNKLCDGSQCKQVPQGSPFEFSTFSVCLKKSSDPAARKQLDELTKKGGGVGGGTTYGVKEGEACTKGITRCETPLYCDGVCKKTWNLRNEVSGHRIPPPPGDPNCRDSLDSDEIDESKTKCNEVEELCNVIIYVQLMKEQCPKTCGYCDDPSLTLIDYDNEIDEEEDEGSYESEESDESEEEKRKRK</sequence>
<dbReference type="Gene3D" id="1.10.10.1940">
    <property type="match status" value="1"/>
</dbReference>
<evidence type="ECO:0000259" key="4">
    <source>
        <dbReference type="PROSITE" id="PS51670"/>
    </source>
</evidence>
<dbReference type="Pfam" id="PF01549">
    <property type="entry name" value="ShK"/>
    <property type="match status" value="1"/>
</dbReference>
<feature type="domain" description="ZP" evidence="3">
    <location>
        <begin position="1"/>
        <end position="85"/>
    </location>
</feature>
<feature type="region of interest" description="Disordered" evidence="2">
    <location>
        <begin position="187"/>
        <end position="206"/>
    </location>
</feature>
<evidence type="ECO:0000256" key="2">
    <source>
        <dbReference type="SAM" id="MobiDB-lite"/>
    </source>
</evidence>
<dbReference type="InterPro" id="IPR003582">
    <property type="entry name" value="ShKT_dom"/>
</dbReference>
<keyword evidence="5" id="KW-1185">Reference proteome</keyword>
<dbReference type="AlphaFoldDB" id="A0A915M0W5"/>
<dbReference type="PROSITE" id="PS51034">
    <property type="entry name" value="ZP_2"/>
    <property type="match status" value="1"/>
</dbReference>
<reference evidence="6" key="1">
    <citation type="submission" date="2022-11" db="UniProtKB">
        <authorList>
            <consortium name="WormBaseParasite"/>
        </authorList>
    </citation>
    <scope>IDENTIFICATION</scope>
</reference>
<evidence type="ECO:0000313" key="6">
    <source>
        <dbReference type="WBParaSite" id="scaffold2186_cov253.g4399"/>
    </source>
</evidence>
<feature type="domain" description="ShKT" evidence="4">
    <location>
        <begin position="200"/>
        <end position="243"/>
    </location>
</feature>
<name>A0A915M0W5_MELJA</name>
<proteinExistence type="predicted"/>
<feature type="region of interest" description="Disordered" evidence="2">
    <location>
        <begin position="253"/>
        <end position="282"/>
    </location>
</feature>
<evidence type="ECO:0000259" key="3">
    <source>
        <dbReference type="PROSITE" id="PS51034"/>
    </source>
</evidence>
<dbReference type="InterPro" id="IPR001507">
    <property type="entry name" value="ZP_dom"/>
</dbReference>
<dbReference type="SMART" id="SM00254">
    <property type="entry name" value="ShKT"/>
    <property type="match status" value="1"/>
</dbReference>
<accession>A0A915M0W5</accession>
<evidence type="ECO:0000256" key="1">
    <source>
        <dbReference type="PROSITE-ProRule" id="PRU01005"/>
    </source>
</evidence>
<dbReference type="WBParaSite" id="scaffold2186_cov253.g4399">
    <property type="protein sequence ID" value="scaffold2186_cov253.g4399"/>
    <property type="gene ID" value="scaffold2186_cov253.g4399"/>
</dbReference>
<protein>
    <submittedName>
        <fullName evidence="6">ShKT domain-containing protein</fullName>
    </submittedName>
</protein>
<organism evidence="5 6">
    <name type="scientific">Meloidogyne javanica</name>
    <name type="common">Root-knot nematode worm</name>
    <dbReference type="NCBI Taxonomy" id="6303"/>
    <lineage>
        <taxon>Eukaryota</taxon>
        <taxon>Metazoa</taxon>
        <taxon>Ecdysozoa</taxon>
        <taxon>Nematoda</taxon>
        <taxon>Chromadorea</taxon>
        <taxon>Rhabditida</taxon>
        <taxon>Tylenchina</taxon>
        <taxon>Tylenchomorpha</taxon>
        <taxon>Tylenchoidea</taxon>
        <taxon>Meloidogynidae</taxon>
        <taxon>Meloidogyninae</taxon>
        <taxon>Meloidogyne</taxon>
        <taxon>Meloidogyne incognita group</taxon>
    </lineage>
</organism>
<evidence type="ECO:0000313" key="5">
    <source>
        <dbReference type="Proteomes" id="UP000887561"/>
    </source>
</evidence>
<dbReference type="Proteomes" id="UP000887561">
    <property type="component" value="Unplaced"/>
</dbReference>
<comment type="caution">
    <text evidence="1">Lacks conserved residue(s) required for the propagation of feature annotation.</text>
</comment>
<dbReference type="Pfam" id="PF25301">
    <property type="entry name" value="CUT_C"/>
    <property type="match status" value="1"/>
</dbReference>
<feature type="compositionally biased region" description="Acidic residues" evidence="2">
    <location>
        <begin position="253"/>
        <end position="275"/>
    </location>
</feature>